<name>A0A9P6QEC5_9FUNG</name>
<evidence type="ECO:0000313" key="2">
    <source>
        <dbReference type="EMBL" id="KAG0264761.1"/>
    </source>
</evidence>
<organism evidence="2 3">
    <name type="scientific">Actinomortierella ambigua</name>
    <dbReference type="NCBI Taxonomy" id="1343610"/>
    <lineage>
        <taxon>Eukaryota</taxon>
        <taxon>Fungi</taxon>
        <taxon>Fungi incertae sedis</taxon>
        <taxon>Mucoromycota</taxon>
        <taxon>Mortierellomycotina</taxon>
        <taxon>Mortierellomycetes</taxon>
        <taxon>Mortierellales</taxon>
        <taxon>Mortierellaceae</taxon>
        <taxon>Actinomortierella</taxon>
    </lineage>
</organism>
<proteinExistence type="predicted"/>
<evidence type="ECO:0000313" key="3">
    <source>
        <dbReference type="Proteomes" id="UP000807716"/>
    </source>
</evidence>
<feature type="compositionally biased region" description="Acidic residues" evidence="1">
    <location>
        <begin position="74"/>
        <end position="90"/>
    </location>
</feature>
<evidence type="ECO:0000256" key="1">
    <source>
        <dbReference type="SAM" id="MobiDB-lite"/>
    </source>
</evidence>
<reference evidence="2" key="1">
    <citation type="journal article" date="2020" name="Fungal Divers.">
        <title>Resolving the Mortierellaceae phylogeny through synthesis of multi-gene phylogenetics and phylogenomics.</title>
        <authorList>
            <person name="Vandepol N."/>
            <person name="Liber J."/>
            <person name="Desiro A."/>
            <person name="Na H."/>
            <person name="Kennedy M."/>
            <person name="Barry K."/>
            <person name="Grigoriev I.V."/>
            <person name="Miller A.N."/>
            <person name="O'Donnell K."/>
            <person name="Stajich J.E."/>
            <person name="Bonito G."/>
        </authorList>
    </citation>
    <scope>NUCLEOTIDE SEQUENCE</scope>
    <source>
        <strain evidence="2">BC1065</strain>
    </source>
</reference>
<keyword evidence="3" id="KW-1185">Reference proteome</keyword>
<protein>
    <submittedName>
        <fullName evidence="2">Uncharacterized protein</fullName>
    </submittedName>
</protein>
<feature type="region of interest" description="Disordered" evidence="1">
    <location>
        <begin position="68"/>
        <end position="107"/>
    </location>
</feature>
<dbReference type="Proteomes" id="UP000807716">
    <property type="component" value="Unassembled WGS sequence"/>
</dbReference>
<comment type="caution">
    <text evidence="2">The sequence shown here is derived from an EMBL/GenBank/DDBJ whole genome shotgun (WGS) entry which is preliminary data.</text>
</comment>
<accession>A0A9P6QEC5</accession>
<dbReference type="EMBL" id="JAAAJB010000131">
    <property type="protein sequence ID" value="KAG0264761.1"/>
    <property type="molecule type" value="Genomic_DNA"/>
</dbReference>
<gene>
    <name evidence="2" type="ORF">DFQ27_001033</name>
</gene>
<dbReference type="AlphaFoldDB" id="A0A9P6QEC5"/>
<sequence>MMLNLRGIAHEKVINLPTSQSELKDFMVGPAPYLLSNYASWLVSYGRAIREQLTAQRDQRMTMTVLGKHSQVTEDSENEADPDAAADADTDGPIFSRRSTKRQQRRFAQEYAETGEVEIGCVSLFSPKLSARK</sequence>